<protein>
    <submittedName>
        <fullName evidence="6">CrnA protein</fullName>
    </submittedName>
</protein>
<dbReference type="SUPFAM" id="SSF102215">
    <property type="entry name" value="Creatininase"/>
    <property type="match status" value="1"/>
</dbReference>
<keyword evidence="2" id="KW-0479">Metal-binding</keyword>
<comment type="cofactor">
    <cofactor evidence="1">
        <name>Zn(2+)</name>
        <dbReference type="ChEBI" id="CHEBI:29105"/>
    </cofactor>
</comment>
<dbReference type="GO" id="GO:0046872">
    <property type="term" value="F:metal ion binding"/>
    <property type="evidence" value="ECO:0007669"/>
    <property type="project" value="UniProtKB-KW"/>
</dbReference>
<feature type="region of interest" description="Disordered" evidence="5">
    <location>
        <begin position="203"/>
        <end position="225"/>
    </location>
</feature>
<dbReference type="GO" id="GO:0009231">
    <property type="term" value="P:riboflavin biosynthetic process"/>
    <property type="evidence" value="ECO:0007669"/>
    <property type="project" value="TreeGrafter"/>
</dbReference>
<dbReference type="Gene3D" id="3.40.50.10310">
    <property type="entry name" value="Creatininase"/>
    <property type="match status" value="1"/>
</dbReference>
<organism evidence="6 7">
    <name type="scientific">Symbiodinium necroappetens</name>
    <dbReference type="NCBI Taxonomy" id="1628268"/>
    <lineage>
        <taxon>Eukaryota</taxon>
        <taxon>Sar</taxon>
        <taxon>Alveolata</taxon>
        <taxon>Dinophyceae</taxon>
        <taxon>Suessiales</taxon>
        <taxon>Symbiodiniaceae</taxon>
        <taxon>Symbiodinium</taxon>
    </lineage>
</organism>
<dbReference type="InterPro" id="IPR024087">
    <property type="entry name" value="Creatininase-like_sf"/>
</dbReference>
<keyword evidence="7" id="KW-1185">Reference proteome</keyword>
<evidence type="ECO:0000256" key="5">
    <source>
        <dbReference type="SAM" id="MobiDB-lite"/>
    </source>
</evidence>
<dbReference type="Proteomes" id="UP000601435">
    <property type="component" value="Unassembled WGS sequence"/>
</dbReference>
<dbReference type="Pfam" id="PF02633">
    <property type="entry name" value="Creatininase"/>
    <property type="match status" value="1"/>
</dbReference>
<dbReference type="GO" id="GO:0016811">
    <property type="term" value="F:hydrolase activity, acting on carbon-nitrogen (but not peptide) bonds, in linear amides"/>
    <property type="evidence" value="ECO:0007669"/>
    <property type="project" value="TreeGrafter"/>
</dbReference>
<dbReference type="EMBL" id="CAJNJA010053112">
    <property type="protein sequence ID" value="CAE7849310.1"/>
    <property type="molecule type" value="Genomic_DNA"/>
</dbReference>
<proteinExistence type="predicted"/>
<gene>
    <name evidence="6" type="primary">crnA</name>
    <name evidence="6" type="ORF">SNEC2469_LOCUS26263</name>
</gene>
<evidence type="ECO:0000256" key="2">
    <source>
        <dbReference type="ARBA" id="ARBA00022723"/>
    </source>
</evidence>
<sequence length="254" mass="26881">MKLQLATWPEVEAYLKTSTAILIPIGSTEQHGPTGFVGTDALCPEILAEGVAAQTGALVAPTVSVGMAQHHLGFPGSITLRPTTLIALLQDWINSLTRHGFDRFFFLNGHGGNIATVQAAFSEVYAEASLGAAPSNRPALRCKLRNWFEVPGVQRLSKELFGGADGQHATASEVSLTYYGYPEAGARAARGAAGMSPKVAPSGPFTDAADYRRSFPDGRMGSDPTLASAEKGRQLFEAAVQELSAEWRSFAEAG</sequence>
<evidence type="ECO:0000256" key="4">
    <source>
        <dbReference type="ARBA" id="ARBA00022833"/>
    </source>
</evidence>
<dbReference type="InterPro" id="IPR003785">
    <property type="entry name" value="Creatininase/forma_Hydrolase"/>
</dbReference>
<evidence type="ECO:0000256" key="1">
    <source>
        <dbReference type="ARBA" id="ARBA00001947"/>
    </source>
</evidence>
<dbReference type="AlphaFoldDB" id="A0A813A0C6"/>
<evidence type="ECO:0000256" key="3">
    <source>
        <dbReference type="ARBA" id="ARBA00022801"/>
    </source>
</evidence>
<name>A0A813A0C6_9DINO</name>
<evidence type="ECO:0000313" key="7">
    <source>
        <dbReference type="Proteomes" id="UP000601435"/>
    </source>
</evidence>
<dbReference type="OrthoDB" id="205641at2759"/>
<reference evidence="6" key="1">
    <citation type="submission" date="2021-02" db="EMBL/GenBank/DDBJ databases">
        <authorList>
            <person name="Dougan E. K."/>
            <person name="Rhodes N."/>
            <person name="Thang M."/>
            <person name="Chan C."/>
        </authorList>
    </citation>
    <scope>NUCLEOTIDE SEQUENCE</scope>
</reference>
<keyword evidence="3" id="KW-0378">Hydrolase</keyword>
<dbReference type="PANTHER" id="PTHR35005:SF1">
    <property type="entry name" value="2-AMINO-5-FORMYLAMINO-6-RIBOSYLAMINOPYRIMIDIN-4(3H)-ONE 5'-MONOPHOSPHATE DEFORMYLASE"/>
    <property type="match status" value="1"/>
</dbReference>
<dbReference type="PANTHER" id="PTHR35005">
    <property type="entry name" value="3-DEHYDRO-SCYLLO-INOSOSE HYDROLASE"/>
    <property type="match status" value="1"/>
</dbReference>
<keyword evidence="4" id="KW-0862">Zinc</keyword>
<comment type="caution">
    <text evidence="6">The sequence shown here is derived from an EMBL/GenBank/DDBJ whole genome shotgun (WGS) entry which is preliminary data.</text>
</comment>
<evidence type="ECO:0000313" key="6">
    <source>
        <dbReference type="EMBL" id="CAE7849310.1"/>
    </source>
</evidence>
<accession>A0A813A0C6</accession>